<dbReference type="AlphaFoldDB" id="A0A183IL05"/>
<dbReference type="GO" id="GO:0051903">
    <property type="term" value="F:S-(hydroxymethyl)glutathione dehydrogenase [NAD(P)+] activity"/>
    <property type="evidence" value="ECO:0007669"/>
    <property type="project" value="TreeGrafter"/>
</dbReference>
<feature type="transmembrane region" description="Helical" evidence="6">
    <location>
        <begin position="251"/>
        <end position="271"/>
    </location>
</feature>
<dbReference type="EMBL" id="UZAM01008238">
    <property type="protein sequence ID" value="VDP03942.1"/>
    <property type="molecule type" value="Genomic_DNA"/>
</dbReference>
<organism evidence="10">
    <name type="scientific">Soboliphyme baturini</name>
    <dbReference type="NCBI Taxonomy" id="241478"/>
    <lineage>
        <taxon>Eukaryota</taxon>
        <taxon>Metazoa</taxon>
        <taxon>Ecdysozoa</taxon>
        <taxon>Nematoda</taxon>
        <taxon>Enoplea</taxon>
        <taxon>Dorylaimia</taxon>
        <taxon>Dioctophymatida</taxon>
        <taxon>Dioctophymatoidea</taxon>
        <taxon>Soboliphymatidae</taxon>
        <taxon>Soboliphyme</taxon>
    </lineage>
</organism>
<protein>
    <submittedName>
        <fullName evidence="10">ADH_N domain-containing protein</fullName>
    </submittedName>
</protein>
<dbReference type="OrthoDB" id="417550at2759"/>
<dbReference type="SUPFAM" id="SSF51735">
    <property type="entry name" value="NAD(P)-binding Rossmann-fold domains"/>
    <property type="match status" value="1"/>
</dbReference>
<dbReference type="GO" id="GO:0046294">
    <property type="term" value="P:formaldehyde catabolic process"/>
    <property type="evidence" value="ECO:0007669"/>
    <property type="project" value="TreeGrafter"/>
</dbReference>
<evidence type="ECO:0000313" key="8">
    <source>
        <dbReference type="EMBL" id="VDP03942.1"/>
    </source>
</evidence>
<evidence type="ECO:0000259" key="7">
    <source>
        <dbReference type="Pfam" id="PF08240"/>
    </source>
</evidence>
<evidence type="ECO:0000256" key="5">
    <source>
        <dbReference type="ARBA" id="ARBA00023027"/>
    </source>
</evidence>
<evidence type="ECO:0000256" key="6">
    <source>
        <dbReference type="SAM" id="Phobius"/>
    </source>
</evidence>
<dbReference type="InterPro" id="IPR013154">
    <property type="entry name" value="ADH-like_N"/>
</dbReference>
<dbReference type="InterPro" id="IPR002328">
    <property type="entry name" value="ADH_Zn_CS"/>
</dbReference>
<dbReference type="Pfam" id="PF08240">
    <property type="entry name" value="ADH_N"/>
    <property type="match status" value="1"/>
</dbReference>
<evidence type="ECO:0000256" key="2">
    <source>
        <dbReference type="ARBA" id="ARBA00022723"/>
    </source>
</evidence>
<reference evidence="8 9" key="2">
    <citation type="submission" date="2018-11" db="EMBL/GenBank/DDBJ databases">
        <authorList>
            <consortium name="Pathogen Informatics"/>
        </authorList>
    </citation>
    <scope>NUCLEOTIDE SEQUENCE [LARGE SCALE GENOMIC DNA]</scope>
</reference>
<keyword evidence="6" id="KW-0812">Transmembrane</keyword>
<dbReference type="GO" id="GO:0005829">
    <property type="term" value="C:cytosol"/>
    <property type="evidence" value="ECO:0007669"/>
    <property type="project" value="TreeGrafter"/>
</dbReference>
<evidence type="ECO:0000313" key="9">
    <source>
        <dbReference type="Proteomes" id="UP000270296"/>
    </source>
</evidence>
<keyword evidence="6" id="KW-0472">Membrane</keyword>
<dbReference type="GO" id="GO:0008270">
    <property type="term" value="F:zinc ion binding"/>
    <property type="evidence" value="ECO:0007669"/>
    <property type="project" value="InterPro"/>
</dbReference>
<dbReference type="Gene3D" id="3.40.50.720">
    <property type="entry name" value="NAD(P)-binding Rossmann-like Domain"/>
    <property type="match status" value="1"/>
</dbReference>
<accession>A0A183IL05</accession>
<keyword evidence="2" id="KW-0479">Metal-binding</keyword>
<proteinExistence type="predicted"/>
<dbReference type="PROSITE" id="PS00059">
    <property type="entry name" value="ADH_ZINC"/>
    <property type="match status" value="1"/>
</dbReference>
<comment type="cofactor">
    <cofactor evidence="1">
        <name>Zn(2+)</name>
        <dbReference type="ChEBI" id="CHEBI:29105"/>
    </cofactor>
</comment>
<dbReference type="InterPro" id="IPR036291">
    <property type="entry name" value="NAD(P)-bd_dom_sf"/>
</dbReference>
<dbReference type="PANTHER" id="PTHR43880">
    <property type="entry name" value="ALCOHOL DEHYDROGENASE"/>
    <property type="match status" value="1"/>
</dbReference>
<dbReference type="InterPro" id="IPR011032">
    <property type="entry name" value="GroES-like_sf"/>
</dbReference>
<dbReference type="PANTHER" id="PTHR43880:SF12">
    <property type="entry name" value="ALCOHOL DEHYDROGENASE CLASS-3"/>
    <property type="match status" value="1"/>
</dbReference>
<evidence type="ECO:0000256" key="3">
    <source>
        <dbReference type="ARBA" id="ARBA00022833"/>
    </source>
</evidence>
<reference evidence="10" key="1">
    <citation type="submission" date="2016-06" db="UniProtKB">
        <authorList>
            <consortium name="WormBaseParasite"/>
        </authorList>
    </citation>
    <scope>IDENTIFICATION</scope>
</reference>
<keyword evidence="3" id="KW-0862">Zinc</keyword>
<evidence type="ECO:0000256" key="1">
    <source>
        <dbReference type="ARBA" id="ARBA00001947"/>
    </source>
</evidence>
<name>A0A183IL05_9BILA</name>
<gene>
    <name evidence="8" type="ORF">SBAD_LOCUS4301</name>
</gene>
<dbReference type="WBParaSite" id="SBAD_0000448601-mRNA-1">
    <property type="protein sequence ID" value="SBAD_0000448601-mRNA-1"/>
    <property type="gene ID" value="SBAD_0000448601"/>
</dbReference>
<dbReference type="Gene3D" id="3.90.180.10">
    <property type="entry name" value="Medium-chain alcohol dehydrogenases, catalytic domain"/>
    <property type="match status" value="1"/>
</dbReference>
<keyword evidence="6" id="KW-1133">Transmembrane helix</keyword>
<evidence type="ECO:0000313" key="10">
    <source>
        <dbReference type="WBParaSite" id="SBAD_0000448601-mRNA-1"/>
    </source>
</evidence>
<keyword evidence="9" id="KW-1185">Reference proteome</keyword>
<dbReference type="FunFam" id="3.90.180.10:FF:000067">
    <property type="entry name" value="alcohol dehydrogenase 1-like isoform X1"/>
    <property type="match status" value="1"/>
</dbReference>
<sequence length="305" mass="32961">MICFTGEANEMSSTAGQVIKCKAAVAWEPGKPLSIEEIEVAPPQAHEVRIKVVATGVCHTDAFSLSGDDPSGVFPVILGHEGAGIIESVGKGVTGLKPGDHVLPLYIPQCYECKFCKSPKSNLCSKISRVMMIYQHRDTQGKGLMPDGTSRFFCKGKSLFHFMGCSTFSEYTVVADISVAKVDDKATLNRICLLGCGIPTGYGAVMNAAKVEPGTNVAVWGLGCVGLAVVMGAKEAGAARVIGIDTNPTKFLTGVDFCMVSVIMFWWVMWLQICRMKLKSYQTCPIKLNELHSMLSLCRAFPRFE</sequence>
<dbReference type="SUPFAM" id="SSF50129">
    <property type="entry name" value="GroES-like"/>
    <property type="match status" value="1"/>
</dbReference>
<keyword evidence="4" id="KW-0560">Oxidoreductase</keyword>
<evidence type="ECO:0000256" key="4">
    <source>
        <dbReference type="ARBA" id="ARBA00023002"/>
    </source>
</evidence>
<feature type="domain" description="Alcohol dehydrogenase-like N-terminal" evidence="7">
    <location>
        <begin position="45"/>
        <end position="182"/>
    </location>
</feature>
<dbReference type="Proteomes" id="UP000270296">
    <property type="component" value="Unassembled WGS sequence"/>
</dbReference>
<keyword evidence="5" id="KW-0520">NAD</keyword>